<evidence type="ECO:0000256" key="2">
    <source>
        <dbReference type="ARBA" id="ARBA00019403"/>
    </source>
</evidence>
<protein>
    <recommendedName>
        <fullName evidence="2">Type-4 uracil-DNA glycosylase</fullName>
    </recommendedName>
</protein>
<keyword evidence="8" id="KW-0411">Iron-sulfur</keyword>
<dbReference type="GO" id="GO:0006281">
    <property type="term" value="P:DNA repair"/>
    <property type="evidence" value="ECO:0007669"/>
    <property type="project" value="UniProtKB-KW"/>
</dbReference>
<dbReference type="InterPro" id="IPR025404">
    <property type="entry name" value="DUF4130"/>
</dbReference>
<evidence type="ECO:0000259" key="10">
    <source>
        <dbReference type="SMART" id="SM00986"/>
    </source>
</evidence>
<dbReference type="Pfam" id="PF03167">
    <property type="entry name" value="UDG"/>
    <property type="match status" value="1"/>
</dbReference>
<evidence type="ECO:0000256" key="1">
    <source>
        <dbReference type="ARBA" id="ARBA00006521"/>
    </source>
</evidence>
<keyword evidence="5" id="KW-0227">DNA damage</keyword>
<dbReference type="InterPro" id="IPR051536">
    <property type="entry name" value="UDG_Type-4/5"/>
</dbReference>
<organism evidence="11 12">
    <name type="scientific">Ramlibacter pinisoli</name>
    <dbReference type="NCBI Taxonomy" id="2682844"/>
    <lineage>
        <taxon>Bacteria</taxon>
        <taxon>Pseudomonadati</taxon>
        <taxon>Pseudomonadota</taxon>
        <taxon>Betaproteobacteria</taxon>
        <taxon>Burkholderiales</taxon>
        <taxon>Comamonadaceae</taxon>
        <taxon>Ramlibacter</taxon>
    </lineage>
</organism>
<comment type="caution">
    <text evidence="11">The sequence shown here is derived from an EMBL/GenBank/DDBJ whole genome shotgun (WGS) entry which is preliminary data.</text>
</comment>
<accession>A0A6N8IM58</accession>
<dbReference type="AlphaFoldDB" id="A0A6N8IM58"/>
<dbReference type="NCBIfam" id="TIGR03915">
    <property type="entry name" value="SAM_7_link_chp"/>
    <property type="match status" value="1"/>
</dbReference>
<dbReference type="Proteomes" id="UP000469385">
    <property type="component" value="Unassembled WGS sequence"/>
</dbReference>
<keyword evidence="12" id="KW-1185">Reference proteome</keyword>
<keyword evidence="7" id="KW-0408">Iron</keyword>
<reference evidence="11 12" key="1">
    <citation type="submission" date="2019-12" db="EMBL/GenBank/DDBJ databases">
        <authorList>
            <person name="Huq M.A."/>
        </authorList>
    </citation>
    <scope>NUCLEOTIDE SEQUENCE [LARGE SCALE GENOMIC DNA]</scope>
    <source>
        <strain evidence="11 12">MAH-25</strain>
    </source>
</reference>
<evidence type="ECO:0000256" key="6">
    <source>
        <dbReference type="ARBA" id="ARBA00022801"/>
    </source>
</evidence>
<evidence type="ECO:0000256" key="3">
    <source>
        <dbReference type="ARBA" id="ARBA00022485"/>
    </source>
</evidence>
<evidence type="ECO:0000256" key="9">
    <source>
        <dbReference type="ARBA" id="ARBA00023204"/>
    </source>
</evidence>
<name>A0A6N8IM58_9BURK</name>
<dbReference type="NCBIfam" id="TIGR00758">
    <property type="entry name" value="UDG_fam4"/>
    <property type="match status" value="1"/>
</dbReference>
<dbReference type="GO" id="GO:0046872">
    <property type="term" value="F:metal ion binding"/>
    <property type="evidence" value="ECO:0007669"/>
    <property type="project" value="UniProtKB-KW"/>
</dbReference>
<keyword evidence="4" id="KW-0479">Metal-binding</keyword>
<dbReference type="GO" id="GO:0051539">
    <property type="term" value="F:4 iron, 4 sulfur cluster binding"/>
    <property type="evidence" value="ECO:0007669"/>
    <property type="project" value="UniProtKB-KW"/>
</dbReference>
<keyword evidence="9" id="KW-0234">DNA repair</keyword>
<dbReference type="NCBIfam" id="TIGR03914">
    <property type="entry name" value="UDG_fam_dom"/>
    <property type="match status" value="1"/>
</dbReference>
<dbReference type="CDD" id="cd10030">
    <property type="entry name" value="UDG-F4_TTUDGA_SPO1dp_like"/>
    <property type="match status" value="1"/>
</dbReference>
<dbReference type="InterPro" id="IPR005122">
    <property type="entry name" value="Uracil-DNA_glycosylase-like"/>
</dbReference>
<evidence type="ECO:0000256" key="7">
    <source>
        <dbReference type="ARBA" id="ARBA00023004"/>
    </source>
</evidence>
<dbReference type="PANTHER" id="PTHR33693:SF9">
    <property type="entry name" value="TYPE-4 URACIL-DNA GLYCOSYLASE"/>
    <property type="match status" value="1"/>
</dbReference>
<dbReference type="SMART" id="SM00986">
    <property type="entry name" value="UDG"/>
    <property type="match status" value="1"/>
</dbReference>
<proteinExistence type="inferred from homology"/>
<dbReference type="InterPro" id="IPR036895">
    <property type="entry name" value="Uracil-DNA_glycosylase-like_sf"/>
</dbReference>
<dbReference type="InterPro" id="IPR023875">
    <property type="entry name" value="DNA_repair_put"/>
</dbReference>
<keyword evidence="3" id="KW-0004">4Fe-4S</keyword>
<evidence type="ECO:0000256" key="8">
    <source>
        <dbReference type="ARBA" id="ARBA00023014"/>
    </source>
</evidence>
<dbReference type="SUPFAM" id="SSF52141">
    <property type="entry name" value="Uracil-DNA glycosylase-like"/>
    <property type="match status" value="1"/>
</dbReference>
<evidence type="ECO:0000256" key="4">
    <source>
        <dbReference type="ARBA" id="ARBA00022723"/>
    </source>
</evidence>
<evidence type="ECO:0000313" key="11">
    <source>
        <dbReference type="EMBL" id="MVQ27904.1"/>
    </source>
</evidence>
<dbReference type="Gene3D" id="3.40.470.10">
    <property type="entry name" value="Uracil-DNA glycosylase-like domain"/>
    <property type="match status" value="1"/>
</dbReference>
<gene>
    <name evidence="11" type="ORF">GON04_00475</name>
</gene>
<evidence type="ECO:0000313" key="12">
    <source>
        <dbReference type="Proteomes" id="UP000469385"/>
    </source>
</evidence>
<keyword evidence="6" id="KW-0378">Hydrolase</keyword>
<feature type="domain" description="Uracil-DNA glycosylase-like" evidence="10">
    <location>
        <begin position="318"/>
        <end position="477"/>
    </location>
</feature>
<evidence type="ECO:0000256" key="5">
    <source>
        <dbReference type="ARBA" id="ARBA00022763"/>
    </source>
</evidence>
<dbReference type="Pfam" id="PF13566">
    <property type="entry name" value="DUF4130"/>
    <property type="match status" value="1"/>
</dbReference>
<dbReference type="InterPro" id="IPR005273">
    <property type="entry name" value="Ura-DNA_glyco_family4"/>
</dbReference>
<comment type="similarity">
    <text evidence="1">Belongs to the uracil-DNA glycosylase (UDG) superfamily. Type 4 (UDGa) family.</text>
</comment>
<dbReference type="PANTHER" id="PTHR33693">
    <property type="entry name" value="TYPE-5 URACIL-DNA GLYCOSYLASE"/>
    <property type="match status" value="1"/>
</dbReference>
<dbReference type="EMBL" id="WSEL01000002">
    <property type="protein sequence ID" value="MVQ27904.1"/>
    <property type="molecule type" value="Genomic_DNA"/>
</dbReference>
<sequence>MDAQLCSEIDLAGFRDASHALLAHQVPPDEVHWLTLHETAPELFTGPADSEEAPLRSISKAATALVPASFLRLCEVVVLHREAGRFDLLYRLLWRLVHEPALRNDPIDPDMLLAQQMAQAVRRDIHKMKAFVRFRPVADDERPGELLHVAWFEPVHHITEAVAPWFARRFGNLYWAILTPERSVRWDGGQLLFGPGGRREDAPRPDQGEQPWLTYYQSIFDPARLKLQAMRHELPRQYWPDLPEAQLIDRLAADAAQRSATMLDEPAQPTRRRLPRALDGDPVVTVHADHIHSLAELKAATMRCRECPIGEFATQSVTGEGRLHAPLMLVGEQPGEQEDLRGHPFVGPAGQLLDRALAAAGIDREAVFVSNAVKHFKFELRGQRRIHKSPTQREQAACQHWLEDEIALVQPQALVALGATAARALVGHAVPVMAERGHWLEREDGLRVLITLHPSALLRLQADEREAAFAAFVQDLKKASVVLAA</sequence>
<dbReference type="SMART" id="SM00987">
    <property type="entry name" value="UreE_C"/>
    <property type="match status" value="1"/>
</dbReference>
<dbReference type="GO" id="GO:0097506">
    <property type="term" value="F:deaminated base DNA N-glycosylase activity"/>
    <property type="evidence" value="ECO:0007669"/>
    <property type="project" value="UniProtKB-ARBA"/>
</dbReference>